<dbReference type="EMBL" id="JAOTPL010000010">
    <property type="protein sequence ID" value="MCU7694504.1"/>
    <property type="molecule type" value="Genomic_DNA"/>
</dbReference>
<evidence type="ECO:0000256" key="6">
    <source>
        <dbReference type="ARBA" id="ARBA00015188"/>
    </source>
</evidence>
<comment type="function">
    <text evidence="2 19">Cell wall formation.</text>
</comment>
<evidence type="ECO:0000256" key="10">
    <source>
        <dbReference type="ARBA" id="ARBA00022827"/>
    </source>
</evidence>
<dbReference type="GO" id="GO:0051301">
    <property type="term" value="P:cell division"/>
    <property type="evidence" value="ECO:0007669"/>
    <property type="project" value="UniProtKB-KW"/>
</dbReference>
<dbReference type="Pfam" id="PF02873">
    <property type="entry name" value="MurB_C"/>
    <property type="match status" value="1"/>
</dbReference>
<dbReference type="PROSITE" id="PS51387">
    <property type="entry name" value="FAD_PCMH"/>
    <property type="match status" value="1"/>
</dbReference>
<keyword evidence="7 19" id="KW-0963">Cytoplasm</keyword>
<dbReference type="InterPro" id="IPR016166">
    <property type="entry name" value="FAD-bd_PCMH"/>
</dbReference>
<dbReference type="SUPFAM" id="SSF56176">
    <property type="entry name" value="FAD-binding/transporter-associated domain-like"/>
    <property type="match status" value="1"/>
</dbReference>
<keyword evidence="9 19" id="KW-0285">Flavoprotein</keyword>
<proteinExistence type="inferred from homology"/>
<feature type="active site" description="Proton donor" evidence="19">
    <location>
        <position position="236"/>
    </location>
</feature>
<dbReference type="GO" id="GO:0071949">
    <property type="term" value="F:FAD binding"/>
    <property type="evidence" value="ECO:0007669"/>
    <property type="project" value="InterPro"/>
</dbReference>
<dbReference type="Gene3D" id="3.30.43.10">
    <property type="entry name" value="Uridine Diphospho-n-acetylenolpyruvylglucosamine Reductase, domain 2"/>
    <property type="match status" value="1"/>
</dbReference>
<dbReference type="InterPro" id="IPR011601">
    <property type="entry name" value="MurB_C"/>
</dbReference>
<comment type="cofactor">
    <cofactor evidence="1 19">
        <name>FAD</name>
        <dbReference type="ChEBI" id="CHEBI:57692"/>
    </cofactor>
</comment>
<evidence type="ECO:0000256" key="13">
    <source>
        <dbReference type="ARBA" id="ARBA00022984"/>
    </source>
</evidence>
<evidence type="ECO:0000259" key="20">
    <source>
        <dbReference type="PROSITE" id="PS51387"/>
    </source>
</evidence>
<dbReference type="InterPro" id="IPR036635">
    <property type="entry name" value="MurB_C_sf"/>
</dbReference>
<dbReference type="AlphaFoldDB" id="A0AAE3IMU4"/>
<evidence type="ECO:0000256" key="12">
    <source>
        <dbReference type="ARBA" id="ARBA00022960"/>
    </source>
</evidence>
<keyword evidence="14 19" id="KW-0560">Oxidoreductase</keyword>
<dbReference type="NCBIfam" id="NF010478">
    <property type="entry name" value="PRK13903.1"/>
    <property type="match status" value="1"/>
</dbReference>
<organism evidence="21 22">
    <name type="scientific">Haoranjiania flava</name>
    <dbReference type="NCBI Taxonomy" id="1856322"/>
    <lineage>
        <taxon>Bacteria</taxon>
        <taxon>Pseudomonadati</taxon>
        <taxon>Bacteroidota</taxon>
        <taxon>Chitinophagia</taxon>
        <taxon>Chitinophagales</taxon>
        <taxon>Chitinophagaceae</taxon>
        <taxon>Haoranjiania</taxon>
    </lineage>
</organism>
<dbReference type="InterPro" id="IPR003170">
    <property type="entry name" value="MurB"/>
</dbReference>
<evidence type="ECO:0000256" key="11">
    <source>
        <dbReference type="ARBA" id="ARBA00022857"/>
    </source>
</evidence>
<evidence type="ECO:0000256" key="1">
    <source>
        <dbReference type="ARBA" id="ARBA00001974"/>
    </source>
</evidence>
<keyword evidence="13 19" id="KW-0573">Peptidoglycan synthesis</keyword>
<feature type="domain" description="FAD-binding PCMH-type" evidence="20">
    <location>
        <begin position="17"/>
        <end position="186"/>
    </location>
</feature>
<comment type="pathway">
    <text evidence="4 19">Cell wall biogenesis; peptidoglycan biosynthesis.</text>
</comment>
<accession>A0AAE3IMU4</accession>
<gene>
    <name evidence="19 21" type="primary">murB</name>
    <name evidence="21" type="ORF">OD355_08255</name>
</gene>
<keyword evidence="11 19" id="KW-0521">NADP</keyword>
<dbReference type="SUPFAM" id="SSF56194">
    <property type="entry name" value="Uridine diphospho-N-Acetylenolpyruvylglucosamine reductase, MurB, C-terminal domain"/>
    <property type="match status" value="1"/>
</dbReference>
<dbReference type="NCBIfam" id="NF000755">
    <property type="entry name" value="PRK00046.1"/>
    <property type="match status" value="1"/>
</dbReference>
<name>A0AAE3IMU4_9BACT</name>
<evidence type="ECO:0000256" key="18">
    <source>
        <dbReference type="ARBA" id="ARBA00048914"/>
    </source>
</evidence>
<keyword evidence="8 19" id="KW-0132">Cell division</keyword>
<evidence type="ECO:0000256" key="19">
    <source>
        <dbReference type="HAMAP-Rule" id="MF_00037"/>
    </source>
</evidence>
<evidence type="ECO:0000256" key="17">
    <source>
        <dbReference type="ARBA" id="ARBA00031026"/>
    </source>
</evidence>
<dbReference type="Gene3D" id="3.90.78.10">
    <property type="entry name" value="UDP-N-acetylenolpyruvoylglucosamine reductase, C-terminal domain"/>
    <property type="match status" value="1"/>
</dbReference>
<protein>
    <recommendedName>
        <fullName evidence="6 19">UDP-N-acetylenolpyruvoylglucosamine reductase</fullName>
        <ecNumber evidence="5 19">1.3.1.98</ecNumber>
    </recommendedName>
    <alternativeName>
        <fullName evidence="17 19">UDP-N-acetylmuramate dehydrogenase</fullName>
    </alternativeName>
</protein>
<dbReference type="HAMAP" id="MF_00037">
    <property type="entry name" value="MurB"/>
    <property type="match status" value="1"/>
</dbReference>
<keyword evidence="22" id="KW-1185">Reference proteome</keyword>
<evidence type="ECO:0000313" key="21">
    <source>
        <dbReference type="EMBL" id="MCU7694504.1"/>
    </source>
</evidence>
<evidence type="ECO:0000256" key="4">
    <source>
        <dbReference type="ARBA" id="ARBA00004752"/>
    </source>
</evidence>
<evidence type="ECO:0000256" key="5">
    <source>
        <dbReference type="ARBA" id="ARBA00012518"/>
    </source>
</evidence>
<comment type="similarity">
    <text evidence="19">Belongs to the MurB family.</text>
</comment>
<dbReference type="InterPro" id="IPR036318">
    <property type="entry name" value="FAD-bd_PCMH-like_sf"/>
</dbReference>
<feature type="active site" evidence="19">
    <location>
        <position position="162"/>
    </location>
</feature>
<dbReference type="GO" id="GO:0071555">
    <property type="term" value="P:cell wall organization"/>
    <property type="evidence" value="ECO:0007669"/>
    <property type="project" value="UniProtKB-KW"/>
</dbReference>
<dbReference type="InterPro" id="IPR006094">
    <property type="entry name" value="Oxid_FAD_bind_N"/>
</dbReference>
<evidence type="ECO:0000256" key="7">
    <source>
        <dbReference type="ARBA" id="ARBA00022490"/>
    </source>
</evidence>
<evidence type="ECO:0000256" key="3">
    <source>
        <dbReference type="ARBA" id="ARBA00004496"/>
    </source>
</evidence>
<comment type="subcellular location">
    <subcellularLocation>
        <location evidence="3 19">Cytoplasm</location>
    </subcellularLocation>
</comment>
<evidence type="ECO:0000256" key="9">
    <source>
        <dbReference type="ARBA" id="ARBA00022630"/>
    </source>
</evidence>
<dbReference type="Proteomes" id="UP001209317">
    <property type="component" value="Unassembled WGS sequence"/>
</dbReference>
<dbReference type="GO" id="GO:0009252">
    <property type="term" value="P:peptidoglycan biosynthetic process"/>
    <property type="evidence" value="ECO:0007669"/>
    <property type="project" value="UniProtKB-UniRule"/>
</dbReference>
<comment type="caution">
    <text evidence="21">The sequence shown here is derived from an EMBL/GenBank/DDBJ whole genome shotgun (WGS) entry which is preliminary data.</text>
</comment>
<dbReference type="GO" id="GO:0008762">
    <property type="term" value="F:UDP-N-acetylmuramate dehydrogenase activity"/>
    <property type="evidence" value="ECO:0007669"/>
    <property type="project" value="UniProtKB-UniRule"/>
</dbReference>
<reference evidence="21" key="1">
    <citation type="submission" date="2022-10" db="EMBL/GenBank/DDBJ databases">
        <authorList>
            <person name="Kim H.S."/>
            <person name="Kim J.-S."/>
            <person name="Suh M.K."/>
            <person name="Eom M.K."/>
            <person name="Lee J.-S."/>
        </authorList>
    </citation>
    <scope>NUCLEOTIDE SEQUENCE</scope>
    <source>
        <strain evidence="21">LIP-5</strain>
    </source>
</reference>
<keyword evidence="15 19" id="KW-0131">Cell cycle</keyword>
<evidence type="ECO:0000256" key="2">
    <source>
        <dbReference type="ARBA" id="ARBA00003921"/>
    </source>
</evidence>
<dbReference type="GO" id="GO:0005829">
    <property type="term" value="C:cytosol"/>
    <property type="evidence" value="ECO:0007669"/>
    <property type="project" value="TreeGrafter"/>
</dbReference>
<evidence type="ECO:0000256" key="8">
    <source>
        <dbReference type="ARBA" id="ARBA00022618"/>
    </source>
</evidence>
<feature type="active site" evidence="19">
    <location>
        <position position="333"/>
    </location>
</feature>
<sequence>MQVHDHFSLKAYNTFGIDATARHFAVFHDVEELRQLLAISDKEQRLVLGGGSNILLTKNFDGFVLKNELKGKELVGEDDNYFYVKAYAGEVWHEFVLFCIDNNYPGLENLSLIPGCVGASPMQNIGAYGVEIKDVFHQLEALHVHDKTISIFNANDCRFGYRESIFKRALKDQYIILNVTFRLPKKAILHVEYGAIRSELEKMQIDNPGIRDISNAVIRIRTSKLPDPKVTGNAGSFFKNPVLPAAFVDQLKQQYPEMPVYTTLHTDEKKIAAGWLIEQAGWKGYRKNDAGVHPKQALVLVNYGTANGDEIYTLSRQIIDDVKNKFGIELEREVNIVGR</sequence>
<dbReference type="EC" id="1.3.1.98" evidence="5 19"/>
<dbReference type="Gene3D" id="3.30.465.10">
    <property type="match status" value="1"/>
</dbReference>
<dbReference type="InterPro" id="IPR016169">
    <property type="entry name" value="FAD-bd_PCMH_sub2"/>
</dbReference>
<dbReference type="Pfam" id="PF01565">
    <property type="entry name" value="FAD_binding_4"/>
    <property type="match status" value="1"/>
</dbReference>
<dbReference type="GO" id="GO:0008360">
    <property type="term" value="P:regulation of cell shape"/>
    <property type="evidence" value="ECO:0007669"/>
    <property type="project" value="UniProtKB-KW"/>
</dbReference>
<evidence type="ECO:0000313" key="22">
    <source>
        <dbReference type="Proteomes" id="UP001209317"/>
    </source>
</evidence>
<dbReference type="InterPro" id="IPR016167">
    <property type="entry name" value="FAD-bd_PCMH_sub1"/>
</dbReference>
<dbReference type="PANTHER" id="PTHR21071">
    <property type="entry name" value="UDP-N-ACETYLENOLPYRUVOYLGLUCOSAMINE REDUCTASE"/>
    <property type="match status" value="1"/>
</dbReference>
<keyword evidence="10 19" id="KW-0274">FAD</keyword>
<evidence type="ECO:0000256" key="16">
    <source>
        <dbReference type="ARBA" id="ARBA00023316"/>
    </source>
</evidence>
<keyword evidence="12 19" id="KW-0133">Cell shape</keyword>
<evidence type="ECO:0000256" key="14">
    <source>
        <dbReference type="ARBA" id="ARBA00023002"/>
    </source>
</evidence>
<keyword evidence="16 19" id="KW-0961">Cell wall biogenesis/degradation</keyword>
<dbReference type="RefSeq" id="WP_263037990.1">
    <property type="nucleotide sequence ID" value="NZ_JAOTPL010000010.1"/>
</dbReference>
<evidence type="ECO:0000256" key="15">
    <source>
        <dbReference type="ARBA" id="ARBA00023306"/>
    </source>
</evidence>
<comment type="catalytic activity">
    <reaction evidence="18 19">
        <text>UDP-N-acetyl-alpha-D-muramate + NADP(+) = UDP-N-acetyl-3-O-(1-carboxyvinyl)-alpha-D-glucosamine + NADPH + H(+)</text>
        <dbReference type="Rhea" id="RHEA:12248"/>
        <dbReference type="ChEBI" id="CHEBI:15378"/>
        <dbReference type="ChEBI" id="CHEBI:57783"/>
        <dbReference type="ChEBI" id="CHEBI:58349"/>
        <dbReference type="ChEBI" id="CHEBI:68483"/>
        <dbReference type="ChEBI" id="CHEBI:70757"/>
        <dbReference type="EC" id="1.3.1.98"/>
    </reaction>
</comment>
<dbReference type="NCBIfam" id="TIGR00179">
    <property type="entry name" value="murB"/>
    <property type="match status" value="1"/>
</dbReference>
<dbReference type="PANTHER" id="PTHR21071:SF4">
    <property type="entry name" value="UDP-N-ACETYLENOLPYRUVOYLGLUCOSAMINE REDUCTASE"/>
    <property type="match status" value="1"/>
</dbReference>